<dbReference type="AlphaFoldDB" id="A0A482WDM1"/>
<comment type="caution">
    <text evidence="1">The sequence shown here is derived from an EMBL/GenBank/DDBJ whole genome shotgun (WGS) entry which is preliminary data.</text>
</comment>
<gene>
    <name evidence="1" type="ORF">BDFB_013635</name>
</gene>
<dbReference type="OrthoDB" id="6748576at2759"/>
<organism evidence="1 2">
    <name type="scientific">Asbolus verrucosus</name>
    <name type="common">Desert ironclad beetle</name>
    <dbReference type="NCBI Taxonomy" id="1661398"/>
    <lineage>
        <taxon>Eukaryota</taxon>
        <taxon>Metazoa</taxon>
        <taxon>Ecdysozoa</taxon>
        <taxon>Arthropoda</taxon>
        <taxon>Hexapoda</taxon>
        <taxon>Insecta</taxon>
        <taxon>Pterygota</taxon>
        <taxon>Neoptera</taxon>
        <taxon>Endopterygota</taxon>
        <taxon>Coleoptera</taxon>
        <taxon>Polyphaga</taxon>
        <taxon>Cucujiformia</taxon>
        <taxon>Tenebrionidae</taxon>
        <taxon>Pimeliinae</taxon>
        <taxon>Asbolus</taxon>
    </lineage>
</organism>
<evidence type="ECO:0000313" key="2">
    <source>
        <dbReference type="Proteomes" id="UP000292052"/>
    </source>
</evidence>
<dbReference type="STRING" id="1661398.A0A482WDM1"/>
<dbReference type="EMBL" id="QDEB01000341">
    <property type="protein sequence ID" value="RZC43286.1"/>
    <property type="molecule type" value="Genomic_DNA"/>
</dbReference>
<dbReference type="SUPFAM" id="SSF47473">
    <property type="entry name" value="EF-hand"/>
    <property type="match status" value="1"/>
</dbReference>
<proteinExistence type="predicted"/>
<dbReference type="Gene3D" id="1.10.238.10">
    <property type="entry name" value="EF-hand"/>
    <property type="match status" value="1"/>
</dbReference>
<dbReference type="InterPro" id="IPR011992">
    <property type="entry name" value="EF-hand-dom_pair"/>
</dbReference>
<reference evidence="1 2" key="1">
    <citation type="submission" date="2017-03" db="EMBL/GenBank/DDBJ databases">
        <title>Genome of the blue death feigning beetle - Asbolus verrucosus.</title>
        <authorList>
            <person name="Rider S.D."/>
        </authorList>
    </citation>
    <scope>NUCLEOTIDE SEQUENCE [LARGE SCALE GENOMIC DNA]</scope>
    <source>
        <strain evidence="1">Butters</strain>
        <tissue evidence="1">Head and leg muscle</tissue>
    </source>
</reference>
<keyword evidence="2" id="KW-1185">Reference proteome</keyword>
<feature type="non-terminal residue" evidence="1">
    <location>
        <position position="1"/>
    </location>
</feature>
<evidence type="ECO:0000313" key="1">
    <source>
        <dbReference type="EMBL" id="RZC43286.1"/>
    </source>
</evidence>
<sequence>PNSSPNSSQLIDFQISNNGRYVFTIGKNDRTVFMWKIKTGSVETMYQLGGEELQPFYCLIEGGCNGFLYQEMRDLFYYMQILQQGEQVCVPRVVSNRINIGELPDLMRACGYYPSEYEIENLLTDIRYKEFDDTGTVKETVTFCEFVKLFINHKPAYGYPVEKLEECFEVITTFTDEYGRKDMPKDDFIEAITTTGEQVSSEQIFRCLATLLHADTTMELQGQRDFSFMS</sequence>
<protein>
    <submittedName>
        <fullName evidence="1">WD repeat-containing protein 66-like</fullName>
    </submittedName>
</protein>
<feature type="non-terminal residue" evidence="1">
    <location>
        <position position="230"/>
    </location>
</feature>
<name>A0A482WDM1_ASBVE</name>
<dbReference type="Proteomes" id="UP000292052">
    <property type="component" value="Unassembled WGS sequence"/>
</dbReference>
<accession>A0A482WDM1</accession>